<sequence>MWRERNRKTSDLAVCGQSNEIVNSDYGYLRIWILFIYIPQCPAVAAVCIHNSKPDTTVAIRLSMQKNPDFKKSSSQVKTIVLVKVDNPSQQKTTIETFFTEQH</sequence>
<evidence type="ECO:0000313" key="1">
    <source>
        <dbReference type="EMBL" id="GFU22833.1"/>
    </source>
</evidence>
<protein>
    <submittedName>
        <fullName evidence="1">Uncharacterized protein</fullName>
    </submittedName>
</protein>
<name>A0A8X6UJ85_NEPPI</name>
<proteinExistence type="predicted"/>
<dbReference type="AlphaFoldDB" id="A0A8X6UJ85"/>
<keyword evidence="2" id="KW-1185">Reference proteome</keyword>
<organism evidence="1 2">
    <name type="scientific">Nephila pilipes</name>
    <name type="common">Giant wood spider</name>
    <name type="synonym">Nephila maculata</name>
    <dbReference type="NCBI Taxonomy" id="299642"/>
    <lineage>
        <taxon>Eukaryota</taxon>
        <taxon>Metazoa</taxon>
        <taxon>Ecdysozoa</taxon>
        <taxon>Arthropoda</taxon>
        <taxon>Chelicerata</taxon>
        <taxon>Arachnida</taxon>
        <taxon>Araneae</taxon>
        <taxon>Araneomorphae</taxon>
        <taxon>Entelegynae</taxon>
        <taxon>Araneoidea</taxon>
        <taxon>Nephilidae</taxon>
        <taxon>Nephila</taxon>
    </lineage>
</organism>
<comment type="caution">
    <text evidence="1">The sequence shown here is derived from an EMBL/GenBank/DDBJ whole genome shotgun (WGS) entry which is preliminary data.</text>
</comment>
<dbReference type="EMBL" id="BMAW01081088">
    <property type="protein sequence ID" value="GFU22833.1"/>
    <property type="molecule type" value="Genomic_DNA"/>
</dbReference>
<reference evidence="1" key="1">
    <citation type="submission" date="2020-08" db="EMBL/GenBank/DDBJ databases">
        <title>Multicomponent nature underlies the extraordinary mechanical properties of spider dragline silk.</title>
        <authorList>
            <person name="Kono N."/>
            <person name="Nakamura H."/>
            <person name="Mori M."/>
            <person name="Yoshida Y."/>
            <person name="Ohtoshi R."/>
            <person name="Malay A.D."/>
            <person name="Moran D.A.P."/>
            <person name="Tomita M."/>
            <person name="Numata K."/>
            <person name="Arakawa K."/>
        </authorList>
    </citation>
    <scope>NUCLEOTIDE SEQUENCE</scope>
</reference>
<evidence type="ECO:0000313" key="2">
    <source>
        <dbReference type="Proteomes" id="UP000887013"/>
    </source>
</evidence>
<accession>A0A8X6UJ85</accession>
<dbReference type="Proteomes" id="UP000887013">
    <property type="component" value="Unassembled WGS sequence"/>
</dbReference>
<gene>
    <name evidence="1" type="ORF">NPIL_341161</name>
</gene>